<dbReference type="Proteomes" id="UP000740926">
    <property type="component" value="Unassembled WGS sequence"/>
</dbReference>
<keyword evidence="3" id="KW-1185">Reference proteome</keyword>
<gene>
    <name evidence="2" type="ORF">G6F50_017767</name>
</gene>
<dbReference type="EMBL" id="JAANIU010014050">
    <property type="protein sequence ID" value="KAG1529779.1"/>
    <property type="molecule type" value="Genomic_DNA"/>
</dbReference>
<protein>
    <submittedName>
        <fullName evidence="2">Uncharacterized protein</fullName>
    </submittedName>
</protein>
<proteinExistence type="predicted"/>
<dbReference type="AlphaFoldDB" id="A0A9P6XPI5"/>
<name>A0A9P6XPI5_9FUNG</name>
<reference evidence="2 3" key="1">
    <citation type="journal article" date="2020" name="Microb. Genom.">
        <title>Genetic diversity of clinical and environmental Mucorales isolates obtained from an investigation of mucormycosis cases among solid organ transplant recipients.</title>
        <authorList>
            <person name="Nguyen M.H."/>
            <person name="Kaul D."/>
            <person name="Muto C."/>
            <person name="Cheng S.J."/>
            <person name="Richter R.A."/>
            <person name="Bruno V.M."/>
            <person name="Liu G."/>
            <person name="Beyhan S."/>
            <person name="Sundermann A.J."/>
            <person name="Mounaud S."/>
            <person name="Pasculle A.W."/>
            <person name="Nierman W.C."/>
            <person name="Driscoll E."/>
            <person name="Cumbie R."/>
            <person name="Clancy C.J."/>
            <person name="Dupont C.L."/>
        </authorList>
    </citation>
    <scope>NUCLEOTIDE SEQUENCE [LARGE SCALE GENOMIC DNA]</scope>
    <source>
        <strain evidence="2 3">GL24</strain>
    </source>
</reference>
<evidence type="ECO:0000313" key="2">
    <source>
        <dbReference type="EMBL" id="KAG1529779.1"/>
    </source>
</evidence>
<sequence>MMSLARSCSVLDLATLRFSTIWSSRPASSVSTAWAANWLASADMGQSSLVTPSFFSCSVLLSTSPAWYGTRATGATARSAPPPIRGGNPRSN</sequence>
<evidence type="ECO:0000313" key="3">
    <source>
        <dbReference type="Proteomes" id="UP000740926"/>
    </source>
</evidence>
<accession>A0A9P6XPI5</accession>
<evidence type="ECO:0000256" key="1">
    <source>
        <dbReference type="SAM" id="MobiDB-lite"/>
    </source>
</evidence>
<feature type="region of interest" description="Disordered" evidence="1">
    <location>
        <begin position="72"/>
        <end position="92"/>
    </location>
</feature>
<organism evidence="2 3">
    <name type="scientific">Rhizopus delemar</name>
    <dbReference type="NCBI Taxonomy" id="936053"/>
    <lineage>
        <taxon>Eukaryota</taxon>
        <taxon>Fungi</taxon>
        <taxon>Fungi incertae sedis</taxon>
        <taxon>Mucoromycota</taxon>
        <taxon>Mucoromycotina</taxon>
        <taxon>Mucoromycetes</taxon>
        <taxon>Mucorales</taxon>
        <taxon>Mucorineae</taxon>
        <taxon>Rhizopodaceae</taxon>
        <taxon>Rhizopus</taxon>
    </lineage>
</organism>
<comment type="caution">
    <text evidence="2">The sequence shown here is derived from an EMBL/GenBank/DDBJ whole genome shotgun (WGS) entry which is preliminary data.</text>
</comment>